<evidence type="ECO:0000256" key="3">
    <source>
        <dbReference type="SAM" id="MobiDB-lite"/>
    </source>
</evidence>
<proteinExistence type="inferred from homology"/>
<gene>
    <name evidence="4" type="primary">bolA</name>
    <name evidence="4" type="ORF">K6K13_05550</name>
</gene>
<keyword evidence="5" id="KW-1185">Reference proteome</keyword>
<dbReference type="Pfam" id="PF01722">
    <property type="entry name" value="BolA"/>
    <property type="match status" value="1"/>
</dbReference>
<dbReference type="EMBL" id="CP081864">
    <property type="protein sequence ID" value="QZN96870.1"/>
    <property type="molecule type" value="Genomic_DNA"/>
</dbReference>
<evidence type="ECO:0000313" key="5">
    <source>
        <dbReference type="Proteomes" id="UP000825886"/>
    </source>
</evidence>
<dbReference type="InterPro" id="IPR050961">
    <property type="entry name" value="BolA/IbaG_stress_morph_reg"/>
</dbReference>
<dbReference type="PIRSF" id="PIRSF003113">
    <property type="entry name" value="BolA"/>
    <property type="match status" value="1"/>
</dbReference>
<dbReference type="PANTHER" id="PTHR46229">
    <property type="entry name" value="BOLA TRANSCRIPTION REGULATOR"/>
    <property type="match status" value="1"/>
</dbReference>
<dbReference type="PANTHER" id="PTHR46229:SF2">
    <property type="entry name" value="BOLA-LIKE PROTEIN 1"/>
    <property type="match status" value="1"/>
</dbReference>
<protein>
    <submittedName>
        <fullName evidence="4">Transcriptional regulator BolA</fullName>
    </submittedName>
</protein>
<organism evidence="4 5">
    <name type="scientific">Symbiopectobacterium purcellii</name>
    <dbReference type="NCBI Taxonomy" id="2871826"/>
    <lineage>
        <taxon>Bacteria</taxon>
        <taxon>Pseudomonadati</taxon>
        <taxon>Pseudomonadota</taxon>
        <taxon>Gammaproteobacteria</taxon>
        <taxon>Enterobacterales</taxon>
        <taxon>Enterobacteriaceae</taxon>
    </lineage>
</organism>
<dbReference type="RefSeq" id="WP_222159886.1">
    <property type="nucleotide sequence ID" value="NZ_CP081864.1"/>
</dbReference>
<dbReference type="InterPro" id="IPR002634">
    <property type="entry name" value="BolA"/>
</dbReference>
<evidence type="ECO:0000313" key="4">
    <source>
        <dbReference type="EMBL" id="QZN96870.1"/>
    </source>
</evidence>
<comment type="similarity">
    <text evidence="1 2">Belongs to the BolA/IbaG family.</text>
</comment>
<evidence type="ECO:0000256" key="1">
    <source>
        <dbReference type="ARBA" id="ARBA00005578"/>
    </source>
</evidence>
<accession>A0ABX9ASV6</accession>
<dbReference type="InterPro" id="IPR036065">
    <property type="entry name" value="BolA-like_sf"/>
</dbReference>
<dbReference type="NCBIfam" id="NF008638">
    <property type="entry name" value="PRK11628.1"/>
    <property type="match status" value="1"/>
</dbReference>
<evidence type="ECO:0000256" key="2">
    <source>
        <dbReference type="RuleBase" id="RU003860"/>
    </source>
</evidence>
<dbReference type="SUPFAM" id="SSF82657">
    <property type="entry name" value="BolA-like"/>
    <property type="match status" value="1"/>
</dbReference>
<sequence>MHATIEAKLRAAFTPTHLDVINESHQHRVPAGSQSHFKVVLVSDAFSGQRTIGRHRAVYATLAAELENGLHALALHTYTPQEWGDAQGQAPKSPACGGAGIDA</sequence>
<reference evidence="4 5" key="1">
    <citation type="submission" date="2021-08" db="EMBL/GenBank/DDBJ databases">
        <title>Culture and genomic analysis of Symbiopectobacterium purcellii sp. nov. gen. nov., isolated from the leafhopper Empoasca decipiens.</title>
        <authorList>
            <person name="Nadal-Jimenez P."/>
            <person name="Siozios S."/>
            <person name="Halliday N."/>
            <person name="Camara M."/>
            <person name="Hurst G.D.D."/>
        </authorList>
    </citation>
    <scope>NUCLEOTIDE SEQUENCE [LARGE SCALE GENOMIC DNA]</scope>
    <source>
        <strain evidence="4 5">SyEd1</strain>
    </source>
</reference>
<feature type="region of interest" description="Disordered" evidence="3">
    <location>
        <begin position="83"/>
        <end position="103"/>
    </location>
</feature>
<name>A0ABX9ASV6_9ENTR</name>
<dbReference type="Gene3D" id="3.30.300.90">
    <property type="entry name" value="BolA-like"/>
    <property type="match status" value="1"/>
</dbReference>
<dbReference type="Proteomes" id="UP000825886">
    <property type="component" value="Chromosome"/>
</dbReference>